<dbReference type="OrthoDB" id="3261690at2759"/>
<feature type="region of interest" description="Disordered" evidence="1">
    <location>
        <begin position="816"/>
        <end position="846"/>
    </location>
</feature>
<keyword evidence="3" id="KW-1185">Reference proteome</keyword>
<protein>
    <submittedName>
        <fullName evidence="2">Uncharacterized protein</fullName>
    </submittedName>
</protein>
<accession>A0A5C3K9R4</accession>
<evidence type="ECO:0000313" key="3">
    <source>
        <dbReference type="Proteomes" id="UP000307440"/>
    </source>
</evidence>
<feature type="region of interest" description="Disordered" evidence="1">
    <location>
        <begin position="491"/>
        <end position="523"/>
    </location>
</feature>
<evidence type="ECO:0000313" key="2">
    <source>
        <dbReference type="EMBL" id="TFK16604.1"/>
    </source>
</evidence>
<dbReference type="STRING" id="230819.A0A5C3K9R4"/>
<dbReference type="Proteomes" id="UP000307440">
    <property type="component" value="Unassembled WGS sequence"/>
</dbReference>
<feature type="compositionally biased region" description="Acidic residues" evidence="1">
    <location>
        <begin position="491"/>
        <end position="500"/>
    </location>
</feature>
<feature type="compositionally biased region" description="Polar residues" evidence="1">
    <location>
        <begin position="816"/>
        <end position="826"/>
    </location>
</feature>
<organism evidence="2 3">
    <name type="scientific">Coprinopsis marcescibilis</name>
    <name type="common">Agaric fungus</name>
    <name type="synonym">Psathyrella marcescibilis</name>
    <dbReference type="NCBI Taxonomy" id="230819"/>
    <lineage>
        <taxon>Eukaryota</taxon>
        <taxon>Fungi</taxon>
        <taxon>Dikarya</taxon>
        <taxon>Basidiomycota</taxon>
        <taxon>Agaricomycotina</taxon>
        <taxon>Agaricomycetes</taxon>
        <taxon>Agaricomycetidae</taxon>
        <taxon>Agaricales</taxon>
        <taxon>Agaricineae</taxon>
        <taxon>Psathyrellaceae</taxon>
        <taxon>Coprinopsis</taxon>
    </lineage>
</organism>
<evidence type="ECO:0000256" key="1">
    <source>
        <dbReference type="SAM" id="MobiDB-lite"/>
    </source>
</evidence>
<dbReference type="EMBL" id="ML210720">
    <property type="protein sequence ID" value="TFK16604.1"/>
    <property type="molecule type" value="Genomic_DNA"/>
</dbReference>
<reference evidence="2 3" key="1">
    <citation type="journal article" date="2019" name="Nat. Ecol. Evol.">
        <title>Megaphylogeny resolves global patterns of mushroom evolution.</title>
        <authorList>
            <person name="Varga T."/>
            <person name="Krizsan K."/>
            <person name="Foldi C."/>
            <person name="Dima B."/>
            <person name="Sanchez-Garcia M."/>
            <person name="Sanchez-Ramirez S."/>
            <person name="Szollosi G.J."/>
            <person name="Szarkandi J.G."/>
            <person name="Papp V."/>
            <person name="Albert L."/>
            <person name="Andreopoulos W."/>
            <person name="Angelini C."/>
            <person name="Antonin V."/>
            <person name="Barry K.W."/>
            <person name="Bougher N.L."/>
            <person name="Buchanan P."/>
            <person name="Buyck B."/>
            <person name="Bense V."/>
            <person name="Catcheside P."/>
            <person name="Chovatia M."/>
            <person name="Cooper J."/>
            <person name="Damon W."/>
            <person name="Desjardin D."/>
            <person name="Finy P."/>
            <person name="Geml J."/>
            <person name="Haridas S."/>
            <person name="Hughes K."/>
            <person name="Justo A."/>
            <person name="Karasinski D."/>
            <person name="Kautmanova I."/>
            <person name="Kiss B."/>
            <person name="Kocsube S."/>
            <person name="Kotiranta H."/>
            <person name="LaButti K.M."/>
            <person name="Lechner B.E."/>
            <person name="Liimatainen K."/>
            <person name="Lipzen A."/>
            <person name="Lukacs Z."/>
            <person name="Mihaltcheva S."/>
            <person name="Morgado L.N."/>
            <person name="Niskanen T."/>
            <person name="Noordeloos M.E."/>
            <person name="Ohm R.A."/>
            <person name="Ortiz-Santana B."/>
            <person name="Ovrebo C."/>
            <person name="Racz N."/>
            <person name="Riley R."/>
            <person name="Savchenko A."/>
            <person name="Shiryaev A."/>
            <person name="Soop K."/>
            <person name="Spirin V."/>
            <person name="Szebenyi C."/>
            <person name="Tomsovsky M."/>
            <person name="Tulloss R.E."/>
            <person name="Uehling J."/>
            <person name="Grigoriev I.V."/>
            <person name="Vagvolgyi C."/>
            <person name="Papp T."/>
            <person name="Martin F.M."/>
            <person name="Miettinen O."/>
            <person name="Hibbett D.S."/>
            <person name="Nagy L.G."/>
        </authorList>
    </citation>
    <scope>NUCLEOTIDE SEQUENCE [LARGE SCALE GENOMIC DNA]</scope>
    <source>
        <strain evidence="2 3">CBS 121175</strain>
    </source>
</reference>
<dbReference type="AlphaFoldDB" id="A0A5C3K9R4"/>
<proteinExistence type="predicted"/>
<gene>
    <name evidence="2" type="ORF">FA15DRAFT_629305</name>
</gene>
<name>A0A5C3K9R4_COPMA</name>
<sequence length="846" mass="96478">MSDSERRLLCTSRDYDSLLGLSRHIRCHSALNIYPIPRYEDSLKKNVHLSHLMWIDGEETKVPYHQIPNICLGTWQGSNTLLRVLFPALHGPTRRSHHLKKEEEVAFLNQGLLPALREILDHRATGVALDHQSESFRTRLRNGRFAFGTNILPEWGVRSLADTIRQKLRENGVGWGADLLILHQIRGVKNATYSSGEGDEEALEATWQFLQEYGLDYDELIEDADSDDGVGSWWVDVGMEIMSSDESYALVPDTQMHGRIVELLLEISAGQADRATQLSSSGYHRDPAGGLTGASGFRLTPPSRARGPHHVAYMQVYLTDKAFTYAPEGATFGKTITPFDLLEGKGDAFFHQLCRVFNIASEKAKSAVRIECRVPLASAHLIYNQVDRNELCDTILVFYRTVYWDFRAWRVLAVQYPMQWQLEGTPAERVRESALQFTAACAWLVNGLVSTPDLGPSYRELCEVILPRGRRDQVAKRDLIYPIKLIVRDEEEESGSDDSEPPTYPRDEDYNSDSNIRRHTPVIHGDVDHDRSRVGVVEPISRVAQPQDLVPHAPYGVIFLRELRGGDPPPPIPRLRDRRLFLSTPSFLYIFTKSRDDLKTRFESAKIAKPANPNRLRNKVLQPLIPAPDPANFVGFNLEENGMSVDPAPRDTGSDLSDEEWLDPEEERNVGLNAVVETIWNQMLHDVMHLSPNRKNATEGAYIHLKRNDELDSVTIDIYRKRYLGEVFDDVQWLKGTREDWRRVFDNLFTPKDVVKIKPIQNYDKARYFGMWRALVDRASPSVAEAAREALWCIFKTLEWAPYAEVRRIWNTRSDQSGFSKNSGKPLSQPAPRIIVRHTPKWLPDD</sequence>